<sequence length="138" mass="16203">MINIESYYIFHYYTVFFQPLKTEYLLSLNFYKTRNSKLLSEHEKSCLHMKTSVGIDHLSLFQIFQENLESLHSLTSLTIRINKKIIELPRVTFPLAGRKNKERLHFTVGVQDNKPVDEGVPITKNCLEKPEDVPIRMC</sequence>
<proteinExistence type="predicted"/>
<dbReference type="EMBL" id="GBRH01217993">
    <property type="protein sequence ID" value="JAD79902.1"/>
    <property type="molecule type" value="Transcribed_RNA"/>
</dbReference>
<evidence type="ECO:0000313" key="1">
    <source>
        <dbReference type="EMBL" id="JAD79902.1"/>
    </source>
</evidence>
<organism evidence="1">
    <name type="scientific">Arundo donax</name>
    <name type="common">Giant reed</name>
    <name type="synonym">Donax arundinaceus</name>
    <dbReference type="NCBI Taxonomy" id="35708"/>
    <lineage>
        <taxon>Eukaryota</taxon>
        <taxon>Viridiplantae</taxon>
        <taxon>Streptophyta</taxon>
        <taxon>Embryophyta</taxon>
        <taxon>Tracheophyta</taxon>
        <taxon>Spermatophyta</taxon>
        <taxon>Magnoliopsida</taxon>
        <taxon>Liliopsida</taxon>
        <taxon>Poales</taxon>
        <taxon>Poaceae</taxon>
        <taxon>PACMAD clade</taxon>
        <taxon>Arundinoideae</taxon>
        <taxon>Arundineae</taxon>
        <taxon>Arundo</taxon>
    </lineage>
</organism>
<name>A0A0A9D837_ARUDO</name>
<reference evidence="1" key="1">
    <citation type="submission" date="2014-09" db="EMBL/GenBank/DDBJ databases">
        <authorList>
            <person name="Magalhaes I.L.F."/>
            <person name="Oliveira U."/>
            <person name="Santos F.R."/>
            <person name="Vidigal T.H.D.A."/>
            <person name="Brescovit A.D."/>
            <person name="Santos A.J."/>
        </authorList>
    </citation>
    <scope>NUCLEOTIDE SEQUENCE</scope>
    <source>
        <tissue evidence="1">Shoot tissue taken approximately 20 cm above the soil surface</tissue>
    </source>
</reference>
<protein>
    <submittedName>
        <fullName evidence="1">Uncharacterized protein</fullName>
    </submittedName>
</protein>
<reference evidence="1" key="2">
    <citation type="journal article" date="2015" name="Data Brief">
        <title>Shoot transcriptome of the giant reed, Arundo donax.</title>
        <authorList>
            <person name="Barrero R.A."/>
            <person name="Guerrero F.D."/>
            <person name="Moolhuijzen P."/>
            <person name="Goolsby J.A."/>
            <person name="Tidwell J."/>
            <person name="Bellgard S.E."/>
            <person name="Bellgard M.I."/>
        </authorList>
    </citation>
    <scope>NUCLEOTIDE SEQUENCE</scope>
    <source>
        <tissue evidence="1">Shoot tissue taken approximately 20 cm above the soil surface</tissue>
    </source>
</reference>
<dbReference type="AlphaFoldDB" id="A0A0A9D837"/>
<accession>A0A0A9D837</accession>